<dbReference type="GO" id="GO:0016989">
    <property type="term" value="F:sigma factor antagonist activity"/>
    <property type="evidence" value="ECO:0007669"/>
    <property type="project" value="TreeGrafter"/>
</dbReference>
<evidence type="ECO:0000259" key="2">
    <source>
        <dbReference type="Pfam" id="PF04773"/>
    </source>
</evidence>
<dbReference type="Proteomes" id="UP000326857">
    <property type="component" value="Unassembled WGS sequence"/>
</dbReference>
<evidence type="ECO:0000313" key="5">
    <source>
        <dbReference type="Proteomes" id="UP000326857"/>
    </source>
</evidence>
<proteinExistence type="predicted"/>
<feature type="domain" description="FecR N-terminal" evidence="3">
    <location>
        <begin position="24"/>
        <end position="64"/>
    </location>
</feature>
<dbReference type="Pfam" id="PF04773">
    <property type="entry name" value="FecR"/>
    <property type="match status" value="1"/>
</dbReference>
<organism evidence="4 5">
    <name type="scientific">Sphingomonas aurantiaca</name>
    <dbReference type="NCBI Taxonomy" id="185949"/>
    <lineage>
        <taxon>Bacteria</taxon>
        <taxon>Pseudomonadati</taxon>
        <taxon>Pseudomonadota</taxon>
        <taxon>Alphaproteobacteria</taxon>
        <taxon>Sphingomonadales</taxon>
        <taxon>Sphingomonadaceae</taxon>
        <taxon>Sphingomonas</taxon>
    </lineage>
</organism>
<dbReference type="Gene3D" id="2.60.120.1440">
    <property type="match status" value="1"/>
</dbReference>
<dbReference type="InterPro" id="IPR012373">
    <property type="entry name" value="Ferrdict_sens_TM"/>
</dbReference>
<dbReference type="AlphaFoldDB" id="A0A5E7ZGM9"/>
<protein>
    <submittedName>
        <fullName evidence="4">Iron dicitrate transport regulator FecR</fullName>
    </submittedName>
</protein>
<dbReference type="InterPro" id="IPR006860">
    <property type="entry name" value="FecR"/>
</dbReference>
<reference evidence="4 5" key="1">
    <citation type="submission" date="2019-09" db="EMBL/GenBank/DDBJ databases">
        <authorList>
            <person name="Dittami M. S."/>
        </authorList>
    </citation>
    <scope>NUCLEOTIDE SEQUENCE [LARGE SCALE GENOMIC DNA]</scope>
    <source>
        <strain evidence="4">SPHINGO391</strain>
    </source>
</reference>
<sequence length="305" mass="32297">MSFAMPGRRSPNPGDTSHGDVNRSAAEWIARLNADDSTASDAADFRAWLAANPDHAARFERATDLWDLVPGTAPSRAPVTRRRAIAGLVALTATTAGGTIAFQAAHAATPYETGIGEQRRIALQDGSSLLLDATTRVRVIATAARRRLWLAHGRIDLTVAALTVPFTIDAGQGDLTAQAGRFDLRRDRDDRVAVTAIEGSAALGATRRITGGERLAQGRIDRPDLAATQAWTSGRAAFHDDSLATVAEEANRYSATRLVIADPAVARLRVSGMYRMGDNVALGRSLGTLLAVRVRTIDGAVLLGG</sequence>
<evidence type="ECO:0000259" key="3">
    <source>
        <dbReference type="Pfam" id="PF16220"/>
    </source>
</evidence>
<dbReference type="EMBL" id="CABVLI010000039">
    <property type="protein sequence ID" value="VVT15769.1"/>
    <property type="molecule type" value="Genomic_DNA"/>
</dbReference>
<dbReference type="RefSeq" id="WP_234422669.1">
    <property type="nucleotide sequence ID" value="NZ_LR701528.1"/>
</dbReference>
<name>A0A5E7ZGM9_9SPHN</name>
<dbReference type="PANTHER" id="PTHR30273:SF2">
    <property type="entry name" value="PROTEIN FECR"/>
    <property type="match status" value="1"/>
</dbReference>
<accession>A0A5E7ZGM9</accession>
<feature type="region of interest" description="Disordered" evidence="1">
    <location>
        <begin position="1"/>
        <end position="21"/>
    </location>
</feature>
<dbReference type="Pfam" id="PF16220">
    <property type="entry name" value="DUF4880"/>
    <property type="match status" value="1"/>
</dbReference>
<gene>
    <name evidence="4" type="ORF">SPHINGO391_440377</name>
</gene>
<evidence type="ECO:0000313" key="4">
    <source>
        <dbReference type="EMBL" id="VVT15769.1"/>
    </source>
</evidence>
<dbReference type="InterPro" id="IPR032623">
    <property type="entry name" value="FecR_N"/>
</dbReference>
<evidence type="ECO:0000256" key="1">
    <source>
        <dbReference type="SAM" id="MobiDB-lite"/>
    </source>
</evidence>
<dbReference type="PANTHER" id="PTHR30273">
    <property type="entry name" value="PERIPLASMIC SIGNAL SENSOR AND SIGMA FACTOR ACTIVATOR FECR-RELATED"/>
    <property type="match status" value="1"/>
</dbReference>
<feature type="domain" description="FecR protein" evidence="2">
    <location>
        <begin position="111"/>
        <end position="201"/>
    </location>
</feature>
<dbReference type="PIRSF" id="PIRSF018266">
    <property type="entry name" value="FecR"/>
    <property type="match status" value="1"/>
</dbReference>